<dbReference type="PROSITE" id="PS00893">
    <property type="entry name" value="NUDIX_BOX"/>
    <property type="match status" value="1"/>
</dbReference>
<dbReference type="InterPro" id="IPR020476">
    <property type="entry name" value="Nudix_hydrolase"/>
</dbReference>
<evidence type="ECO:0000256" key="1">
    <source>
        <dbReference type="ARBA" id="ARBA00001946"/>
    </source>
</evidence>
<proteinExistence type="inferred from homology"/>
<evidence type="ECO:0000256" key="3">
    <source>
        <dbReference type="RuleBase" id="RU003476"/>
    </source>
</evidence>
<dbReference type="SUPFAM" id="SSF55811">
    <property type="entry name" value="Nudix"/>
    <property type="match status" value="1"/>
</dbReference>
<accession>A0A3L7JNM7</accession>
<keyword evidence="6" id="KW-1185">Reference proteome</keyword>
<dbReference type="Gene3D" id="3.90.79.10">
    <property type="entry name" value="Nucleoside Triphosphate Pyrophosphohydrolase"/>
    <property type="match status" value="1"/>
</dbReference>
<dbReference type="InterPro" id="IPR000086">
    <property type="entry name" value="NUDIX_hydrolase_dom"/>
</dbReference>
<dbReference type="InterPro" id="IPR015797">
    <property type="entry name" value="NUDIX_hydrolase-like_dom_sf"/>
</dbReference>
<dbReference type="OrthoDB" id="9787476at2"/>
<feature type="domain" description="Nudix hydrolase" evidence="4">
    <location>
        <begin position="15"/>
        <end position="147"/>
    </location>
</feature>
<gene>
    <name evidence="5" type="ORF">D9X91_19665</name>
</gene>
<dbReference type="InterPro" id="IPR020084">
    <property type="entry name" value="NUDIX_hydrolase_CS"/>
</dbReference>
<dbReference type="PRINTS" id="PR00502">
    <property type="entry name" value="NUDIXFAMILY"/>
</dbReference>
<evidence type="ECO:0000256" key="2">
    <source>
        <dbReference type="ARBA" id="ARBA00022801"/>
    </source>
</evidence>
<dbReference type="RefSeq" id="WP_121682361.1">
    <property type="nucleotide sequence ID" value="NZ_RCVZ01000019.1"/>
</dbReference>
<dbReference type="GO" id="GO:0016787">
    <property type="term" value="F:hydrolase activity"/>
    <property type="evidence" value="ECO:0007669"/>
    <property type="project" value="UniProtKB-KW"/>
</dbReference>
<organism evidence="5 6">
    <name type="scientific">Falsibacillus albus</name>
    <dbReference type="NCBI Taxonomy" id="2478915"/>
    <lineage>
        <taxon>Bacteria</taxon>
        <taxon>Bacillati</taxon>
        <taxon>Bacillota</taxon>
        <taxon>Bacilli</taxon>
        <taxon>Bacillales</taxon>
        <taxon>Bacillaceae</taxon>
        <taxon>Falsibacillus</taxon>
    </lineage>
</organism>
<dbReference type="PROSITE" id="PS51462">
    <property type="entry name" value="NUDIX"/>
    <property type="match status" value="1"/>
</dbReference>
<dbReference type="AlphaFoldDB" id="A0A3L7JNM7"/>
<keyword evidence="2 3" id="KW-0378">Hydrolase</keyword>
<protein>
    <submittedName>
        <fullName evidence="5">NUDIX domain-containing protein</fullName>
    </submittedName>
</protein>
<comment type="caution">
    <text evidence="5">The sequence shown here is derived from an EMBL/GenBank/DDBJ whole genome shotgun (WGS) entry which is preliminary data.</text>
</comment>
<dbReference type="Pfam" id="PF00293">
    <property type="entry name" value="NUDIX"/>
    <property type="match status" value="1"/>
</dbReference>
<dbReference type="PANTHER" id="PTHR43046:SF2">
    <property type="entry name" value="8-OXO-DGTP DIPHOSPHATASE-RELATED"/>
    <property type="match status" value="1"/>
</dbReference>
<dbReference type="EMBL" id="RCVZ01000019">
    <property type="protein sequence ID" value="RLQ92296.1"/>
    <property type="molecule type" value="Genomic_DNA"/>
</dbReference>
<name>A0A3L7JNM7_9BACI</name>
<evidence type="ECO:0000313" key="5">
    <source>
        <dbReference type="EMBL" id="RLQ92296.1"/>
    </source>
</evidence>
<dbReference type="CDD" id="cd04677">
    <property type="entry name" value="NUDIX_Hydrolase"/>
    <property type="match status" value="1"/>
</dbReference>
<evidence type="ECO:0000259" key="4">
    <source>
        <dbReference type="PROSITE" id="PS51462"/>
    </source>
</evidence>
<dbReference type="PANTHER" id="PTHR43046">
    <property type="entry name" value="GDP-MANNOSE MANNOSYL HYDROLASE"/>
    <property type="match status" value="1"/>
</dbReference>
<evidence type="ECO:0000313" key="6">
    <source>
        <dbReference type="Proteomes" id="UP000276770"/>
    </source>
</evidence>
<comment type="similarity">
    <text evidence="3">Belongs to the Nudix hydrolase family.</text>
</comment>
<reference evidence="5 6" key="1">
    <citation type="submission" date="2018-10" db="EMBL/GenBank/DDBJ databases">
        <title>Falsibacillus sp. genome draft.</title>
        <authorList>
            <person name="Shi S."/>
        </authorList>
    </citation>
    <scope>NUCLEOTIDE SEQUENCE [LARGE SCALE GENOMIC DNA]</scope>
    <source>
        <strain evidence="5 6">GY 10110</strain>
    </source>
</reference>
<comment type="cofactor">
    <cofactor evidence="1">
        <name>Mg(2+)</name>
        <dbReference type="ChEBI" id="CHEBI:18420"/>
    </cofactor>
</comment>
<dbReference type="Proteomes" id="UP000276770">
    <property type="component" value="Unassembled WGS sequence"/>
</dbReference>
<sequence>MDFVKNLRKIVGTRPLILPGSVVIILNDQDELLLQHRNDGSWGLVGGLMELGESMEETARREVKEESGLEIGKMTLIDVISGPDYYLKLENGDELYSVTAVYASKEVSGEIEIDQSESRNMKYFKADQLPDNMIDEYRHCLDSYFQKARLR</sequence>